<evidence type="ECO:0000256" key="4">
    <source>
        <dbReference type="PROSITE-ProRule" id="PRU00325"/>
    </source>
</evidence>
<keyword evidence="1" id="KW-0479">Metal-binding</keyword>
<evidence type="ECO:0000256" key="3">
    <source>
        <dbReference type="ARBA" id="ARBA00022833"/>
    </source>
</evidence>
<dbReference type="STRING" id="35608.A0A2U1NI10"/>
<gene>
    <name evidence="7" type="ORF">CTI12_AA264020</name>
</gene>
<dbReference type="InterPro" id="IPR007527">
    <property type="entry name" value="Znf_SWIM"/>
</dbReference>
<dbReference type="GO" id="GO:0008270">
    <property type="term" value="F:zinc ion binding"/>
    <property type="evidence" value="ECO:0007669"/>
    <property type="project" value="UniProtKB-KW"/>
</dbReference>
<dbReference type="EMBL" id="PKPP01002788">
    <property type="protein sequence ID" value="PWA73118.1"/>
    <property type="molecule type" value="Genomic_DNA"/>
</dbReference>
<sequence length="171" mass="19762">MEKVVTRSSQQKKGEGTSKDGEGTFETPHESIKGVGNSQSPKWTKSKISGERKKPVCGFRLQWMLYPSGFQELKVRIGDESYGVNIHMKLCMCRLWQLSGVPCVHSVAGYMHLNREPDEGVDHWYNQEKWFEAYQFSIKPVYGSNMWKRTDLPPLLPLIMRRMPGIPRKKE</sequence>
<evidence type="ECO:0000256" key="1">
    <source>
        <dbReference type="ARBA" id="ARBA00022723"/>
    </source>
</evidence>
<organism evidence="7 8">
    <name type="scientific">Artemisia annua</name>
    <name type="common">Sweet wormwood</name>
    <dbReference type="NCBI Taxonomy" id="35608"/>
    <lineage>
        <taxon>Eukaryota</taxon>
        <taxon>Viridiplantae</taxon>
        <taxon>Streptophyta</taxon>
        <taxon>Embryophyta</taxon>
        <taxon>Tracheophyta</taxon>
        <taxon>Spermatophyta</taxon>
        <taxon>Magnoliopsida</taxon>
        <taxon>eudicotyledons</taxon>
        <taxon>Gunneridae</taxon>
        <taxon>Pentapetalae</taxon>
        <taxon>asterids</taxon>
        <taxon>campanulids</taxon>
        <taxon>Asterales</taxon>
        <taxon>Asteraceae</taxon>
        <taxon>Asteroideae</taxon>
        <taxon>Anthemideae</taxon>
        <taxon>Artemisiinae</taxon>
        <taxon>Artemisia</taxon>
    </lineage>
</organism>
<dbReference type="InterPro" id="IPR006564">
    <property type="entry name" value="Znf_PMZ"/>
</dbReference>
<feature type="compositionally biased region" description="Polar residues" evidence="5">
    <location>
        <begin position="36"/>
        <end position="47"/>
    </location>
</feature>
<feature type="compositionally biased region" description="Basic and acidic residues" evidence="5">
    <location>
        <begin position="12"/>
        <end position="32"/>
    </location>
</feature>
<dbReference type="SMART" id="SM00575">
    <property type="entry name" value="ZnF_PMZ"/>
    <property type="match status" value="1"/>
</dbReference>
<dbReference type="Proteomes" id="UP000245207">
    <property type="component" value="Unassembled WGS sequence"/>
</dbReference>
<comment type="caution">
    <text evidence="7">The sequence shown here is derived from an EMBL/GenBank/DDBJ whole genome shotgun (WGS) entry which is preliminary data.</text>
</comment>
<dbReference type="AlphaFoldDB" id="A0A2U1NI10"/>
<keyword evidence="3" id="KW-0862">Zinc</keyword>
<evidence type="ECO:0000313" key="7">
    <source>
        <dbReference type="EMBL" id="PWA73118.1"/>
    </source>
</evidence>
<protein>
    <recommendedName>
        <fullName evidence="6">SWIM-type domain-containing protein</fullName>
    </recommendedName>
</protein>
<name>A0A2U1NI10_ARTAN</name>
<accession>A0A2U1NI10</accession>
<dbReference type="OrthoDB" id="1939383at2759"/>
<evidence type="ECO:0000259" key="6">
    <source>
        <dbReference type="PROSITE" id="PS50966"/>
    </source>
</evidence>
<proteinExistence type="predicted"/>
<keyword evidence="8" id="KW-1185">Reference proteome</keyword>
<feature type="region of interest" description="Disordered" evidence="5">
    <location>
        <begin position="1"/>
        <end position="49"/>
    </location>
</feature>
<reference evidence="7 8" key="1">
    <citation type="journal article" date="2018" name="Mol. Plant">
        <title>The genome of Artemisia annua provides insight into the evolution of Asteraceae family and artemisinin biosynthesis.</title>
        <authorList>
            <person name="Shen Q."/>
            <person name="Zhang L."/>
            <person name="Liao Z."/>
            <person name="Wang S."/>
            <person name="Yan T."/>
            <person name="Shi P."/>
            <person name="Liu M."/>
            <person name="Fu X."/>
            <person name="Pan Q."/>
            <person name="Wang Y."/>
            <person name="Lv Z."/>
            <person name="Lu X."/>
            <person name="Zhang F."/>
            <person name="Jiang W."/>
            <person name="Ma Y."/>
            <person name="Chen M."/>
            <person name="Hao X."/>
            <person name="Li L."/>
            <person name="Tang Y."/>
            <person name="Lv G."/>
            <person name="Zhou Y."/>
            <person name="Sun X."/>
            <person name="Brodelius P.E."/>
            <person name="Rose J.K.C."/>
            <person name="Tang K."/>
        </authorList>
    </citation>
    <scope>NUCLEOTIDE SEQUENCE [LARGE SCALE GENOMIC DNA]</scope>
    <source>
        <strain evidence="8">cv. Huhao1</strain>
        <tissue evidence="7">Leaf</tissue>
    </source>
</reference>
<evidence type="ECO:0000313" key="8">
    <source>
        <dbReference type="Proteomes" id="UP000245207"/>
    </source>
</evidence>
<evidence type="ECO:0000256" key="5">
    <source>
        <dbReference type="SAM" id="MobiDB-lite"/>
    </source>
</evidence>
<evidence type="ECO:0000256" key="2">
    <source>
        <dbReference type="ARBA" id="ARBA00022771"/>
    </source>
</evidence>
<feature type="compositionally biased region" description="Polar residues" evidence="5">
    <location>
        <begin position="1"/>
        <end position="11"/>
    </location>
</feature>
<dbReference type="PROSITE" id="PS50966">
    <property type="entry name" value="ZF_SWIM"/>
    <property type="match status" value="1"/>
</dbReference>
<keyword evidence="2 4" id="KW-0863">Zinc-finger</keyword>
<feature type="domain" description="SWIM-type" evidence="6">
    <location>
        <begin position="82"/>
        <end position="114"/>
    </location>
</feature>